<dbReference type="InterPro" id="IPR004843">
    <property type="entry name" value="Calcineurin-like_PHP"/>
</dbReference>
<evidence type="ECO:0000313" key="6">
    <source>
        <dbReference type="EMBL" id="MDU0261495.1"/>
    </source>
</evidence>
<organism evidence="5 7">
    <name type="scientific">Alistipes finegoldii</name>
    <dbReference type="NCBI Taxonomy" id="214856"/>
    <lineage>
        <taxon>Bacteria</taxon>
        <taxon>Pseudomonadati</taxon>
        <taxon>Bacteroidota</taxon>
        <taxon>Bacteroidia</taxon>
        <taxon>Bacteroidales</taxon>
        <taxon>Rikenellaceae</taxon>
        <taxon>Alistipes</taxon>
    </lineage>
</organism>
<dbReference type="Pfam" id="PF16371">
    <property type="entry name" value="MetallophosN"/>
    <property type="match status" value="1"/>
</dbReference>
<feature type="signal peptide" evidence="1">
    <location>
        <begin position="1"/>
        <end position="18"/>
    </location>
</feature>
<protein>
    <submittedName>
        <fullName evidence="6">Calcineurin-like phosphoesterase family protein</fullName>
    </submittedName>
    <submittedName>
        <fullName evidence="5">Serine/threonine protein phosphatase</fullName>
    </submittedName>
</protein>
<reference evidence="6" key="2">
    <citation type="submission" date="2023-10" db="EMBL/GenBank/DDBJ databases">
        <title>Genome Sequence of the Bacteria from From Gut Wall in Crohn's Disease.</title>
        <authorList>
            <person name="Rodriguez-Palacios A."/>
        </authorList>
    </citation>
    <scope>NUCLEOTIDE SEQUENCE</scope>
    <source>
        <strain evidence="6">CavFT-hAR58</strain>
    </source>
</reference>
<gene>
    <name evidence="5" type="ORF">CE91St16_21800</name>
    <name evidence="6" type="ORF">RVH17_15505</name>
</gene>
<dbReference type="Pfam" id="PF00149">
    <property type="entry name" value="Metallophos"/>
    <property type="match status" value="1"/>
</dbReference>
<dbReference type="SUPFAM" id="SSF56300">
    <property type="entry name" value="Metallo-dependent phosphatases"/>
    <property type="match status" value="1"/>
</dbReference>
<name>A0AA37NRR1_9BACT</name>
<dbReference type="InterPro" id="IPR008969">
    <property type="entry name" value="CarboxyPept-like_regulatory"/>
</dbReference>
<dbReference type="EMBL" id="BQOL01000001">
    <property type="protein sequence ID" value="GKI19272.1"/>
    <property type="molecule type" value="Genomic_DNA"/>
</dbReference>
<feature type="domain" description="Calcineurin-like phosphoesterase N-terminal" evidence="4">
    <location>
        <begin position="51"/>
        <end position="127"/>
    </location>
</feature>
<evidence type="ECO:0000259" key="3">
    <source>
        <dbReference type="Pfam" id="PF16370"/>
    </source>
</evidence>
<dbReference type="Proteomes" id="UP001181347">
    <property type="component" value="Unassembled WGS sequence"/>
</dbReference>
<feature type="domain" description="Calcineurin-like phosphoesterase" evidence="2">
    <location>
        <begin position="139"/>
        <end position="337"/>
    </location>
</feature>
<proteinExistence type="predicted"/>
<dbReference type="AlphaFoldDB" id="A0AA37NRR1"/>
<dbReference type="RefSeq" id="WP_009598980.1">
    <property type="nucleotide sequence ID" value="NZ_AP025581.1"/>
</dbReference>
<reference evidence="5" key="1">
    <citation type="submission" date="2022-01" db="EMBL/GenBank/DDBJ databases">
        <title>Novel bile acid biosynthetic pathways are enriched in the microbiome of centenarians.</title>
        <authorList>
            <person name="Sato Y."/>
            <person name="Atarashi K."/>
            <person name="Plichta R.D."/>
            <person name="Arai Y."/>
            <person name="Sasajima S."/>
            <person name="Kearney M.S."/>
            <person name="Suda W."/>
            <person name="Takeshita K."/>
            <person name="Sasaki T."/>
            <person name="Okamoto S."/>
            <person name="Skelly N.A."/>
            <person name="Okamura Y."/>
            <person name="Vlamakis H."/>
            <person name="Li Y."/>
            <person name="Tanoue T."/>
            <person name="Takei H."/>
            <person name="Nittono H."/>
            <person name="Narushima S."/>
            <person name="Irie J."/>
            <person name="Itoh H."/>
            <person name="Moriya K."/>
            <person name="Sugiura Y."/>
            <person name="Suematsu M."/>
            <person name="Moritoki N."/>
            <person name="Shibata S."/>
            <person name="Littman R.D."/>
            <person name="Fischbach A.M."/>
            <person name="Uwamino Y."/>
            <person name="Inoue T."/>
            <person name="Honda A."/>
            <person name="Hattori M."/>
            <person name="Murai T."/>
            <person name="Xavier J.R."/>
            <person name="Hirose N."/>
            <person name="Honda K."/>
        </authorList>
    </citation>
    <scope>NUCLEOTIDE SEQUENCE</scope>
    <source>
        <strain evidence="5">CE91-St16</strain>
    </source>
</reference>
<dbReference type="PANTHER" id="PTHR43143">
    <property type="entry name" value="METALLOPHOSPHOESTERASE, CALCINEURIN SUPERFAMILY"/>
    <property type="match status" value="1"/>
</dbReference>
<dbReference type="InterPro" id="IPR051918">
    <property type="entry name" value="STPP_CPPED1"/>
</dbReference>
<feature type="domain" description="Calcineurin-like phosphoesterase C-terminal" evidence="3">
    <location>
        <begin position="352"/>
        <end position="521"/>
    </location>
</feature>
<dbReference type="InterPro" id="IPR029052">
    <property type="entry name" value="Metallo-depent_PP-like"/>
</dbReference>
<dbReference type="PROSITE" id="PS51257">
    <property type="entry name" value="PROKAR_LIPOPROTEIN"/>
    <property type="match status" value="1"/>
</dbReference>
<keyword evidence="1" id="KW-0732">Signal</keyword>
<evidence type="ECO:0000259" key="2">
    <source>
        <dbReference type="Pfam" id="PF00149"/>
    </source>
</evidence>
<dbReference type="SUPFAM" id="SSF49464">
    <property type="entry name" value="Carboxypeptidase regulatory domain-like"/>
    <property type="match status" value="1"/>
</dbReference>
<evidence type="ECO:0000313" key="5">
    <source>
        <dbReference type="EMBL" id="GKI19272.1"/>
    </source>
</evidence>
<dbReference type="OMA" id="HIHGAAC"/>
<dbReference type="Gene3D" id="2.60.40.1120">
    <property type="entry name" value="Carboxypeptidase-like, regulatory domain"/>
    <property type="match status" value="1"/>
</dbReference>
<evidence type="ECO:0000256" key="1">
    <source>
        <dbReference type="SAM" id="SignalP"/>
    </source>
</evidence>
<comment type="caution">
    <text evidence="5">The sequence shown here is derived from an EMBL/GenBank/DDBJ whole genome shotgun (WGS) entry which is preliminary data.</text>
</comment>
<dbReference type="PANTHER" id="PTHR43143:SF1">
    <property type="entry name" value="SERINE_THREONINE-PROTEIN PHOSPHATASE CPPED1"/>
    <property type="match status" value="1"/>
</dbReference>
<evidence type="ECO:0000259" key="4">
    <source>
        <dbReference type="Pfam" id="PF16371"/>
    </source>
</evidence>
<accession>A0AA37NRR1</accession>
<dbReference type="Proteomes" id="UP001055105">
    <property type="component" value="Unassembled WGS sequence"/>
</dbReference>
<dbReference type="InterPro" id="IPR032288">
    <property type="entry name" value="Metallophos_C"/>
</dbReference>
<dbReference type="EMBL" id="JAWDES010000006">
    <property type="protein sequence ID" value="MDU0261495.1"/>
    <property type="molecule type" value="Genomic_DNA"/>
</dbReference>
<feature type="chain" id="PRO_5041447693" evidence="1">
    <location>
        <begin position="19"/>
        <end position="533"/>
    </location>
</feature>
<dbReference type="Gene3D" id="3.60.21.10">
    <property type="match status" value="1"/>
</dbReference>
<sequence length="533" mass="58859">MKTRIMLFCCMAAALLLACSNDKSDGEGREPGVETELNGTQLGEGTTLYGLVTDTSGNPVQGVVVSDGYNCVETDANGVYQMIRYKKARFVWYSTPAGYEINTSADNYPLYYAEIVHKNIADRHDFVLKPLAAPETDFTLLCIADPQCASTADISRYVNETIPDIEATVETFKAKGRAVYGITLGDIVFDTPDLWSNMKEAMANRNLTIFQTIGNHDHLKTETSDDKAAANFESQFGPRNYSFNRGNAHIVSMDNVFYVGGSTPSSNYKGGITDQQLEWLRQDLSHVAKDKLVIFCAHMPFRGGTSETDESHMNHAGVLDLLSEFAEAHIMIGHTHYQQKYIHTRNGKKIFEHIHGAACGAWWTSTLCADGTPNGYGVYEISGSTVPNQYYKATNKAADHQIRAYSAKQVFGTSGSTTFGFAANASAMNDAKCIVANVWNSDTGGDWKVSLWQNGAKVGDMTRISTCDYWAYAYHVLYFSKSVGSTWGKKLDHFYYGRLTSGTPETADFEIVVEDGMGNTYRTSKLQTDFIGF</sequence>
<evidence type="ECO:0000313" key="7">
    <source>
        <dbReference type="Proteomes" id="UP001055105"/>
    </source>
</evidence>
<dbReference type="InterPro" id="IPR032285">
    <property type="entry name" value="Metallophos_N"/>
</dbReference>
<dbReference type="Pfam" id="PF16370">
    <property type="entry name" value="MetallophosC"/>
    <property type="match status" value="1"/>
</dbReference>
<dbReference type="GO" id="GO:0016787">
    <property type="term" value="F:hydrolase activity"/>
    <property type="evidence" value="ECO:0007669"/>
    <property type="project" value="InterPro"/>
</dbReference>